<accession>A0ABR7KIH9</accession>
<proteinExistence type="predicted"/>
<protein>
    <recommendedName>
        <fullName evidence="4">ABC transporter permease</fullName>
    </recommendedName>
</protein>
<organism evidence="2 3">
    <name type="scientific">Holdemanella hominis</name>
    <dbReference type="NCBI Taxonomy" id="2764327"/>
    <lineage>
        <taxon>Bacteria</taxon>
        <taxon>Bacillati</taxon>
        <taxon>Bacillota</taxon>
        <taxon>Erysipelotrichia</taxon>
        <taxon>Erysipelotrichales</taxon>
        <taxon>Erysipelotrichaceae</taxon>
        <taxon>Holdemanella</taxon>
    </lineage>
</organism>
<evidence type="ECO:0000313" key="2">
    <source>
        <dbReference type="EMBL" id="MBC6012509.1"/>
    </source>
</evidence>
<evidence type="ECO:0008006" key="4">
    <source>
        <dbReference type="Google" id="ProtNLM"/>
    </source>
</evidence>
<feature type="transmembrane region" description="Helical" evidence="1">
    <location>
        <begin position="209"/>
        <end position="234"/>
    </location>
</feature>
<keyword evidence="1" id="KW-0812">Transmembrane</keyword>
<feature type="transmembrane region" description="Helical" evidence="1">
    <location>
        <begin position="254"/>
        <end position="276"/>
    </location>
</feature>
<evidence type="ECO:0000313" key="3">
    <source>
        <dbReference type="Proteomes" id="UP000649075"/>
    </source>
</evidence>
<comment type="caution">
    <text evidence="2">The sequence shown here is derived from an EMBL/GenBank/DDBJ whole genome shotgun (WGS) entry which is preliminary data.</text>
</comment>
<feature type="transmembrane region" description="Helical" evidence="1">
    <location>
        <begin position="323"/>
        <end position="347"/>
    </location>
</feature>
<feature type="transmembrane region" description="Helical" evidence="1">
    <location>
        <begin position="15"/>
        <end position="34"/>
    </location>
</feature>
<feature type="transmembrane region" description="Helical" evidence="1">
    <location>
        <begin position="283"/>
        <end position="303"/>
    </location>
</feature>
<dbReference type="Proteomes" id="UP000649075">
    <property type="component" value="Unassembled WGS sequence"/>
</dbReference>
<evidence type="ECO:0000256" key="1">
    <source>
        <dbReference type="SAM" id="Phobius"/>
    </source>
</evidence>
<feature type="transmembrane region" description="Helical" evidence="1">
    <location>
        <begin position="164"/>
        <end position="182"/>
    </location>
</feature>
<sequence length="357" mass="42049">MMYELKKFIFNKRNAGVFGFLVFFLICFISYNVYMDKHYNESQIKIYQKAYRVSENRMDEAGSEEESEFWEKVYRNASGLIRFYYNSENKTDEFIESKLSWNHLMLQANNEGYIINDFEKRDVQTLQNETKQLKYLKKNHIEMLNSPYEPNTFNIFNELFNQKLYLVVMLILCILLCDIFGLEMESGFYKNLYVSRISKQKILLNKIKFSLFAATFLIIVMLLIIVLSGLIFGIGNCDYPYFYFNQMYTVKEIVAKSIILLVVESIFVVGISALLFTFSLNNGFIVAVNLILYALFFVLGNVTGYSRFFVYIPFLHIDFVNLIIYKQVVLAAIISLMYFLSCSLISLQCFKKRELVR</sequence>
<dbReference type="EMBL" id="JACRWH010000026">
    <property type="protein sequence ID" value="MBC6012509.1"/>
    <property type="molecule type" value="Genomic_DNA"/>
</dbReference>
<reference evidence="2 3" key="1">
    <citation type="submission" date="2020-08" db="EMBL/GenBank/DDBJ databases">
        <authorList>
            <person name="Liu C."/>
            <person name="Sun Q."/>
        </authorList>
    </citation>
    <scope>NUCLEOTIDE SEQUENCE [LARGE SCALE GENOMIC DNA]</scope>
    <source>
        <strain evidence="2 3">L34</strain>
    </source>
</reference>
<keyword evidence="1" id="KW-0472">Membrane</keyword>
<dbReference type="RefSeq" id="WP_186999161.1">
    <property type="nucleotide sequence ID" value="NZ_JACRWH010000026.1"/>
</dbReference>
<keyword evidence="1" id="KW-1133">Transmembrane helix</keyword>
<gene>
    <name evidence="2" type="ORF">H8911_07130</name>
</gene>
<keyword evidence="3" id="KW-1185">Reference proteome</keyword>
<name>A0ABR7KIH9_9FIRM</name>